<feature type="transmembrane region" description="Helical" evidence="6">
    <location>
        <begin position="104"/>
        <end position="123"/>
    </location>
</feature>
<feature type="transmembrane region" description="Helical" evidence="6">
    <location>
        <begin position="179"/>
        <end position="198"/>
    </location>
</feature>
<dbReference type="eggNOG" id="KOG1237">
    <property type="taxonomic scope" value="Eukaryota"/>
</dbReference>
<dbReference type="Gene3D" id="1.20.1250.20">
    <property type="entry name" value="MFS general substrate transporter like domains"/>
    <property type="match status" value="1"/>
</dbReference>
<evidence type="ECO:0000256" key="3">
    <source>
        <dbReference type="ARBA" id="ARBA00022692"/>
    </source>
</evidence>
<comment type="similarity">
    <text evidence="2">Belongs to the major facilitator superfamily. Proton-dependent oligopeptide transporter (POT/PTR) (TC 2.A.17) family.</text>
</comment>
<name>A0A087GXT3_ARAAL</name>
<keyword evidence="5 6" id="KW-0472">Membrane</keyword>
<feature type="transmembrane region" description="Helical" evidence="6">
    <location>
        <begin position="14"/>
        <end position="31"/>
    </location>
</feature>
<dbReference type="AlphaFoldDB" id="A0A087GXT3"/>
<comment type="subcellular location">
    <subcellularLocation>
        <location evidence="1">Membrane</location>
        <topology evidence="1">Multi-pass membrane protein</topology>
    </subcellularLocation>
</comment>
<sequence length="223" mass="24819">MNRTIGDHFTIPPAAFQSIVGVTILILIPLYDRVFVPFARKITNHHSGITSLQRIGVGLFIATFNMMICGLVEAKRLKVASDNGLIDSPKVVVPMSSLWLLPQYILVGIGDVFAIVGMQELFYDQMPETMRSIGAAIFISVVGAGSFISTGIISVVQTISKRHGGEWLVNNLNKAHLDYYYWVIALLNAVSFCFYLFISNHFVYKKLQDKDDDNDDVEGDRAI</sequence>
<dbReference type="Gramene" id="KFK34685">
    <property type="protein sequence ID" value="KFK34685"/>
    <property type="gene ID" value="AALP_AA5G178100"/>
</dbReference>
<dbReference type="EMBL" id="CM002873">
    <property type="protein sequence ID" value="KFK34685.1"/>
    <property type="molecule type" value="Genomic_DNA"/>
</dbReference>
<evidence type="ECO:0000256" key="4">
    <source>
        <dbReference type="ARBA" id="ARBA00022989"/>
    </source>
</evidence>
<evidence type="ECO:0000256" key="5">
    <source>
        <dbReference type="ARBA" id="ARBA00023136"/>
    </source>
</evidence>
<dbReference type="OrthoDB" id="8904098at2759"/>
<dbReference type="InterPro" id="IPR036259">
    <property type="entry name" value="MFS_trans_sf"/>
</dbReference>
<evidence type="ECO:0000256" key="2">
    <source>
        <dbReference type="ARBA" id="ARBA00005982"/>
    </source>
</evidence>
<evidence type="ECO:0000256" key="6">
    <source>
        <dbReference type="SAM" id="Phobius"/>
    </source>
</evidence>
<feature type="transmembrane region" description="Helical" evidence="6">
    <location>
        <begin position="135"/>
        <end position="159"/>
    </location>
</feature>
<dbReference type="SUPFAM" id="SSF103473">
    <property type="entry name" value="MFS general substrate transporter"/>
    <property type="match status" value="1"/>
</dbReference>
<gene>
    <name evidence="7" type="ordered locus">AALP_Aa5g178100</name>
</gene>
<dbReference type="Pfam" id="PF00854">
    <property type="entry name" value="PTR2"/>
    <property type="match status" value="1"/>
</dbReference>
<keyword evidence="8" id="KW-1185">Reference proteome</keyword>
<evidence type="ECO:0000313" key="7">
    <source>
        <dbReference type="EMBL" id="KFK34685.1"/>
    </source>
</evidence>
<dbReference type="GO" id="GO:0022857">
    <property type="term" value="F:transmembrane transporter activity"/>
    <property type="evidence" value="ECO:0007669"/>
    <property type="project" value="InterPro"/>
</dbReference>
<reference evidence="8" key="1">
    <citation type="journal article" date="2015" name="Nat. Plants">
        <title>Genome expansion of Arabis alpina linked with retrotransposition and reduced symmetric DNA methylation.</title>
        <authorList>
            <person name="Willing E.M."/>
            <person name="Rawat V."/>
            <person name="Mandakova T."/>
            <person name="Maumus F."/>
            <person name="James G.V."/>
            <person name="Nordstroem K.J."/>
            <person name="Becker C."/>
            <person name="Warthmann N."/>
            <person name="Chica C."/>
            <person name="Szarzynska B."/>
            <person name="Zytnicki M."/>
            <person name="Albani M.C."/>
            <person name="Kiefer C."/>
            <person name="Bergonzi S."/>
            <person name="Castaings L."/>
            <person name="Mateos J.L."/>
            <person name="Berns M.C."/>
            <person name="Bujdoso N."/>
            <person name="Piofczyk T."/>
            <person name="de Lorenzo L."/>
            <person name="Barrero-Sicilia C."/>
            <person name="Mateos I."/>
            <person name="Piednoel M."/>
            <person name="Hagmann J."/>
            <person name="Chen-Min-Tao R."/>
            <person name="Iglesias-Fernandez R."/>
            <person name="Schuster S.C."/>
            <person name="Alonso-Blanco C."/>
            <person name="Roudier F."/>
            <person name="Carbonero P."/>
            <person name="Paz-Ares J."/>
            <person name="Davis S.J."/>
            <person name="Pecinka A."/>
            <person name="Quesneville H."/>
            <person name="Colot V."/>
            <person name="Lysak M.A."/>
            <person name="Weigel D."/>
            <person name="Coupland G."/>
            <person name="Schneeberger K."/>
        </authorList>
    </citation>
    <scope>NUCLEOTIDE SEQUENCE [LARGE SCALE GENOMIC DNA]</scope>
    <source>
        <strain evidence="8">cv. Pajares</strain>
    </source>
</reference>
<dbReference type="Proteomes" id="UP000029120">
    <property type="component" value="Chromosome 5"/>
</dbReference>
<keyword evidence="4 6" id="KW-1133">Transmembrane helix</keyword>
<organism evidence="7 8">
    <name type="scientific">Arabis alpina</name>
    <name type="common">Alpine rock-cress</name>
    <dbReference type="NCBI Taxonomy" id="50452"/>
    <lineage>
        <taxon>Eukaryota</taxon>
        <taxon>Viridiplantae</taxon>
        <taxon>Streptophyta</taxon>
        <taxon>Embryophyta</taxon>
        <taxon>Tracheophyta</taxon>
        <taxon>Spermatophyta</taxon>
        <taxon>Magnoliopsida</taxon>
        <taxon>eudicotyledons</taxon>
        <taxon>Gunneridae</taxon>
        <taxon>Pentapetalae</taxon>
        <taxon>rosids</taxon>
        <taxon>malvids</taxon>
        <taxon>Brassicales</taxon>
        <taxon>Brassicaceae</taxon>
        <taxon>Arabideae</taxon>
        <taxon>Arabis</taxon>
    </lineage>
</organism>
<evidence type="ECO:0000256" key="1">
    <source>
        <dbReference type="ARBA" id="ARBA00004141"/>
    </source>
</evidence>
<dbReference type="OMA" id="AWIAGRY"/>
<protein>
    <recommendedName>
        <fullName evidence="9">Major facilitator superfamily (MFS) profile domain-containing protein</fullName>
    </recommendedName>
</protein>
<keyword evidence="3 6" id="KW-0812">Transmembrane</keyword>
<evidence type="ECO:0008006" key="9">
    <source>
        <dbReference type="Google" id="ProtNLM"/>
    </source>
</evidence>
<accession>A0A087GXT3</accession>
<dbReference type="InterPro" id="IPR000109">
    <property type="entry name" value="POT_fam"/>
</dbReference>
<proteinExistence type="inferred from homology"/>
<feature type="transmembrane region" description="Helical" evidence="6">
    <location>
        <begin position="52"/>
        <end position="74"/>
    </location>
</feature>
<evidence type="ECO:0000313" key="8">
    <source>
        <dbReference type="Proteomes" id="UP000029120"/>
    </source>
</evidence>
<dbReference type="GO" id="GO:0016020">
    <property type="term" value="C:membrane"/>
    <property type="evidence" value="ECO:0007669"/>
    <property type="project" value="UniProtKB-SubCell"/>
</dbReference>
<dbReference type="PANTHER" id="PTHR11654">
    <property type="entry name" value="OLIGOPEPTIDE TRANSPORTER-RELATED"/>
    <property type="match status" value="1"/>
</dbReference>